<dbReference type="PANTHER" id="PTHR33055:SF3">
    <property type="entry name" value="PUTATIVE TRANSPOSASE FOR IS117-RELATED"/>
    <property type="match status" value="1"/>
</dbReference>
<gene>
    <name evidence="3" type="ORF">BG844_09425</name>
</gene>
<dbReference type="GO" id="GO:0003677">
    <property type="term" value="F:DNA binding"/>
    <property type="evidence" value="ECO:0007669"/>
    <property type="project" value="InterPro"/>
</dbReference>
<dbReference type="InterPro" id="IPR002525">
    <property type="entry name" value="Transp_IS110-like_N"/>
</dbReference>
<feature type="domain" description="Transposase IS110-like N-terminal" evidence="1">
    <location>
        <begin position="6"/>
        <end position="160"/>
    </location>
</feature>
<evidence type="ECO:0000313" key="3">
    <source>
        <dbReference type="EMBL" id="OJF14541.1"/>
    </source>
</evidence>
<dbReference type="InterPro" id="IPR047650">
    <property type="entry name" value="Transpos_IS110"/>
</dbReference>
<feature type="domain" description="Transposase IS116/IS110/IS902 C-terminal" evidence="2">
    <location>
        <begin position="266"/>
        <end position="351"/>
    </location>
</feature>
<dbReference type="EMBL" id="MEIA01000096">
    <property type="protein sequence ID" value="OJF14541.1"/>
    <property type="molecule type" value="Genomic_DNA"/>
</dbReference>
<evidence type="ECO:0000313" key="4">
    <source>
        <dbReference type="Proteomes" id="UP000182486"/>
    </source>
</evidence>
<dbReference type="Proteomes" id="UP000182486">
    <property type="component" value="Unassembled WGS sequence"/>
</dbReference>
<dbReference type="Pfam" id="PF01548">
    <property type="entry name" value="DEDD_Tnp_IS110"/>
    <property type="match status" value="1"/>
</dbReference>
<comment type="caution">
    <text evidence="3">The sequence shown here is derived from an EMBL/GenBank/DDBJ whole genome shotgun (WGS) entry which is preliminary data.</text>
</comment>
<dbReference type="GO" id="GO:0004803">
    <property type="term" value="F:transposase activity"/>
    <property type="evidence" value="ECO:0007669"/>
    <property type="project" value="InterPro"/>
</dbReference>
<accession>A0A1K0FNX5</accession>
<dbReference type="PANTHER" id="PTHR33055">
    <property type="entry name" value="TRANSPOSASE FOR INSERTION SEQUENCE ELEMENT IS1111A"/>
    <property type="match status" value="1"/>
</dbReference>
<dbReference type="InterPro" id="IPR003346">
    <property type="entry name" value="Transposase_20"/>
</dbReference>
<proteinExistence type="predicted"/>
<dbReference type="GO" id="GO:0006313">
    <property type="term" value="P:DNA transposition"/>
    <property type="evidence" value="ECO:0007669"/>
    <property type="project" value="InterPro"/>
</dbReference>
<dbReference type="Pfam" id="PF02371">
    <property type="entry name" value="Transposase_20"/>
    <property type="match status" value="1"/>
</dbReference>
<dbReference type="AlphaFoldDB" id="A0A1K0FNX5"/>
<protein>
    <submittedName>
        <fullName evidence="3">IS110 family transposase</fullName>
    </submittedName>
</protein>
<name>A0A1K0FNX5_9ACTN</name>
<sequence length="396" mass="43367">MPKIWAGVDIGKEHHHCVVIDCEGKRLLSRRVFNDEKELLRLVSDVRTLSQDVVWAVDVNRGGATLLIGLLLAAQQPMVYLTGLAVHRASASYRGQGKTDAKDAYVIADQARMRRDLGVIRPGDEVTVDLRILITRRTDLVCDRTRQINRLRAQLLEIFPALERALTLTNQGPVILLSGYQTPGAIRRMGVRRLQAWLAGRHVRAAADLARVAVEAAQAQHTALPGKELAATIVARLAAGVLALNAEIAQVDALIEARFAQHPSAEVIESLPGMGPRLGAELLAATGGNLTAFGSADRLATFAGLAPVPRDSGRVNGNMRRPTRFHRGLLRAFYLSALASLRTCTASRSYYDRKRQEGRNHQQALLCLTRRRANVLWAMVPDGSLYRTQEAVSAPV</sequence>
<organism evidence="3 4">
    <name type="scientific">Couchioplanes caeruleus subsp. caeruleus</name>
    <dbReference type="NCBI Taxonomy" id="56427"/>
    <lineage>
        <taxon>Bacteria</taxon>
        <taxon>Bacillati</taxon>
        <taxon>Actinomycetota</taxon>
        <taxon>Actinomycetes</taxon>
        <taxon>Micromonosporales</taxon>
        <taxon>Micromonosporaceae</taxon>
        <taxon>Couchioplanes</taxon>
    </lineage>
</organism>
<evidence type="ECO:0000259" key="1">
    <source>
        <dbReference type="Pfam" id="PF01548"/>
    </source>
</evidence>
<evidence type="ECO:0000259" key="2">
    <source>
        <dbReference type="Pfam" id="PF02371"/>
    </source>
</evidence>
<dbReference type="NCBIfam" id="NF033542">
    <property type="entry name" value="transpos_IS110"/>
    <property type="match status" value="1"/>
</dbReference>
<reference evidence="3 4" key="1">
    <citation type="submission" date="2016-09" db="EMBL/GenBank/DDBJ databases">
        <title>Couchioplanes caeruleus draft genome sequence.</title>
        <authorList>
            <person name="Sheehan J."/>
            <person name="Caffrey P."/>
        </authorList>
    </citation>
    <scope>NUCLEOTIDE SEQUENCE [LARGE SCALE GENOMIC DNA]</scope>
    <source>
        <strain evidence="3 4">DSM 43634</strain>
    </source>
</reference>
<keyword evidence="4" id="KW-1185">Reference proteome</keyword>